<accession>A0A6C2CAF6</accession>
<dbReference type="EMBL" id="SDGZ01000003">
    <property type="protein sequence ID" value="TYC50984.1"/>
    <property type="molecule type" value="Genomic_DNA"/>
</dbReference>
<comment type="caution">
    <text evidence="1">The sequence shown here is derived from an EMBL/GenBank/DDBJ whole genome shotgun (WGS) entry which is preliminary data.</text>
</comment>
<name>A0A6C2CAF6_9LACO</name>
<dbReference type="Pfam" id="PF04237">
    <property type="entry name" value="YjbR"/>
    <property type="match status" value="1"/>
</dbReference>
<dbReference type="GO" id="GO:0003677">
    <property type="term" value="F:DNA binding"/>
    <property type="evidence" value="ECO:0007669"/>
    <property type="project" value="UniProtKB-KW"/>
</dbReference>
<dbReference type="PANTHER" id="PTHR35145:SF1">
    <property type="entry name" value="CYTOPLASMIC PROTEIN"/>
    <property type="match status" value="1"/>
</dbReference>
<proteinExistence type="predicted"/>
<organism evidence="1 2">
    <name type="scientific">Weissella muntiaci</name>
    <dbReference type="NCBI Taxonomy" id="2508881"/>
    <lineage>
        <taxon>Bacteria</taxon>
        <taxon>Bacillati</taxon>
        <taxon>Bacillota</taxon>
        <taxon>Bacilli</taxon>
        <taxon>Lactobacillales</taxon>
        <taxon>Lactobacillaceae</taxon>
        <taxon>Weissella</taxon>
    </lineage>
</organism>
<dbReference type="RefSeq" id="WP_148621570.1">
    <property type="nucleotide sequence ID" value="NZ_SDGZ01000003.1"/>
</dbReference>
<reference evidence="1 2" key="1">
    <citation type="submission" date="2019-01" db="EMBL/GenBank/DDBJ databases">
        <title>Weissella sp. nov., a novel lactic acid bacterium isolated from animal feces.</title>
        <authorList>
            <person name="Wang L.-T."/>
        </authorList>
    </citation>
    <scope>NUCLEOTIDE SEQUENCE [LARGE SCALE GENOMIC DNA]</scope>
    <source>
        <strain evidence="1 2">8H-2</strain>
    </source>
</reference>
<dbReference type="SUPFAM" id="SSF142906">
    <property type="entry name" value="YjbR-like"/>
    <property type="match status" value="1"/>
</dbReference>
<dbReference type="InterPro" id="IPR058532">
    <property type="entry name" value="YjbR/MT2646/Rv2570-like"/>
</dbReference>
<evidence type="ECO:0000313" key="2">
    <source>
        <dbReference type="Proteomes" id="UP000371977"/>
    </source>
</evidence>
<dbReference type="OrthoDB" id="9789813at2"/>
<gene>
    <name evidence="1" type="ORF">ESZ50_00165</name>
</gene>
<protein>
    <submittedName>
        <fullName evidence="1">MmcQ/YjbR family DNA-binding protein</fullName>
    </submittedName>
</protein>
<dbReference type="Proteomes" id="UP000371977">
    <property type="component" value="Unassembled WGS sequence"/>
</dbReference>
<keyword evidence="2" id="KW-1185">Reference proteome</keyword>
<keyword evidence="1" id="KW-0238">DNA-binding</keyword>
<dbReference type="Gene3D" id="3.90.1150.30">
    <property type="match status" value="1"/>
</dbReference>
<dbReference type="InterPro" id="IPR038056">
    <property type="entry name" value="YjbR-like_sf"/>
</dbReference>
<sequence length="113" mass="13196">MTEQELIEMILDQTNAYVSLPFNKPDRPDQIKWYVLKHHHNDKILAMVYTKDQELSLNLKLQPELNAELQLLKGVLPGYHMNKRHWVTIMVNNTELSRDELLKAVAMSADLTL</sequence>
<dbReference type="AlphaFoldDB" id="A0A6C2CAF6"/>
<dbReference type="InterPro" id="IPR007351">
    <property type="entry name" value="YjbR"/>
</dbReference>
<dbReference type="PANTHER" id="PTHR35145">
    <property type="entry name" value="CYTOPLASMIC PROTEIN-RELATED"/>
    <property type="match status" value="1"/>
</dbReference>
<evidence type="ECO:0000313" key="1">
    <source>
        <dbReference type="EMBL" id="TYC50984.1"/>
    </source>
</evidence>